<keyword evidence="2 5" id="KW-0812">Transmembrane</keyword>
<evidence type="ECO:0000313" key="6">
    <source>
        <dbReference type="EMBL" id="TEB05384.1"/>
    </source>
</evidence>
<dbReference type="AlphaFoldDB" id="A0A4Y7R8W3"/>
<dbReference type="Pfam" id="PF04284">
    <property type="entry name" value="DUF441"/>
    <property type="match status" value="1"/>
</dbReference>
<evidence type="ECO:0000313" key="7">
    <source>
        <dbReference type="Proteomes" id="UP000298324"/>
    </source>
</evidence>
<sequence length="158" mass="16947">MSEDIWGFSTPELILITLLFLGLFGRSNLVVTSACILLCIRYFNLDSVLLPVLEQRGLEIGLVLLMLHILSPVATDNLTKDDLYSLVSFKGFLALVAGALATKLNGDGLNLMNANPEIIFGMTVGTVLGILLLRGTPCGPVMAAAVTAVFLQITNLLR</sequence>
<feature type="transmembrane region" description="Helical" evidence="5">
    <location>
        <begin position="13"/>
        <end position="40"/>
    </location>
</feature>
<dbReference type="Proteomes" id="UP000298324">
    <property type="component" value="Unassembled WGS sequence"/>
</dbReference>
<dbReference type="EMBL" id="QFGA01000002">
    <property type="protein sequence ID" value="TEB05384.1"/>
    <property type="molecule type" value="Genomic_DNA"/>
</dbReference>
<name>A0A4Y7R8W3_9FIRM</name>
<organism evidence="6 7">
    <name type="scientific">Pelotomaculum schinkii</name>
    <dbReference type="NCBI Taxonomy" id="78350"/>
    <lineage>
        <taxon>Bacteria</taxon>
        <taxon>Bacillati</taxon>
        <taxon>Bacillota</taxon>
        <taxon>Clostridia</taxon>
        <taxon>Eubacteriales</taxon>
        <taxon>Desulfotomaculaceae</taxon>
        <taxon>Pelotomaculum</taxon>
    </lineage>
</organism>
<keyword evidence="4 5" id="KW-0472">Membrane</keyword>
<evidence type="ECO:0000256" key="1">
    <source>
        <dbReference type="ARBA" id="ARBA00022475"/>
    </source>
</evidence>
<feature type="transmembrane region" description="Helical" evidence="5">
    <location>
        <begin position="139"/>
        <end position="157"/>
    </location>
</feature>
<feature type="transmembrane region" description="Helical" evidence="5">
    <location>
        <begin position="83"/>
        <end position="102"/>
    </location>
</feature>
<protein>
    <recommendedName>
        <fullName evidence="5">UPF0756 membrane protein Psch_02425</fullName>
    </recommendedName>
</protein>
<comment type="subcellular location">
    <subcellularLocation>
        <location evidence="5">Cell membrane</location>
        <topology evidence="5">Multi-pass membrane protein</topology>
    </subcellularLocation>
</comment>
<comment type="caution">
    <text evidence="5">Lacks conserved residue(s) required for the propagation of feature annotation.</text>
</comment>
<evidence type="ECO:0000256" key="4">
    <source>
        <dbReference type="ARBA" id="ARBA00023136"/>
    </source>
</evidence>
<keyword evidence="3 5" id="KW-1133">Transmembrane helix</keyword>
<evidence type="ECO:0000256" key="2">
    <source>
        <dbReference type="ARBA" id="ARBA00022692"/>
    </source>
</evidence>
<evidence type="ECO:0000256" key="5">
    <source>
        <dbReference type="HAMAP-Rule" id="MF_01874"/>
    </source>
</evidence>
<dbReference type="PANTHER" id="PTHR38452:SF1">
    <property type="entry name" value="UPF0756 MEMBRANE PROTEIN YEAL"/>
    <property type="match status" value="1"/>
</dbReference>
<comment type="similarity">
    <text evidence="5">Belongs to the UPF0756 family.</text>
</comment>
<comment type="caution">
    <text evidence="6">The sequence shown here is derived from an EMBL/GenBank/DDBJ whole genome shotgun (WGS) entry which is preliminary data.</text>
</comment>
<evidence type="ECO:0000256" key="3">
    <source>
        <dbReference type="ARBA" id="ARBA00022989"/>
    </source>
</evidence>
<proteinExistence type="inferred from homology"/>
<dbReference type="HAMAP" id="MF_01874">
    <property type="entry name" value="UPF0756"/>
    <property type="match status" value="1"/>
</dbReference>
<dbReference type="InterPro" id="IPR007382">
    <property type="entry name" value="UPF0756_TM"/>
</dbReference>
<gene>
    <name evidence="6" type="ORF">Psch_02425</name>
</gene>
<keyword evidence="7" id="KW-1185">Reference proteome</keyword>
<dbReference type="GO" id="GO:0005886">
    <property type="term" value="C:plasma membrane"/>
    <property type="evidence" value="ECO:0007669"/>
    <property type="project" value="UniProtKB-SubCell"/>
</dbReference>
<accession>A0A4Y7R8W3</accession>
<keyword evidence="1 5" id="KW-1003">Cell membrane</keyword>
<dbReference type="PANTHER" id="PTHR38452">
    <property type="entry name" value="UPF0756 MEMBRANE PROTEIN YEAL"/>
    <property type="match status" value="1"/>
</dbReference>
<dbReference type="RefSeq" id="WP_134216995.1">
    <property type="nucleotide sequence ID" value="NZ_QFGA01000002.1"/>
</dbReference>
<reference evidence="6 7" key="1">
    <citation type="journal article" date="2018" name="Environ. Microbiol.">
        <title>Novel energy conservation strategies and behaviour of Pelotomaculum schinkii driving syntrophic propionate catabolism.</title>
        <authorList>
            <person name="Hidalgo-Ahumada C.A.P."/>
            <person name="Nobu M.K."/>
            <person name="Narihiro T."/>
            <person name="Tamaki H."/>
            <person name="Liu W.T."/>
            <person name="Kamagata Y."/>
            <person name="Stams A.J.M."/>
            <person name="Imachi H."/>
            <person name="Sousa D.Z."/>
        </authorList>
    </citation>
    <scope>NUCLEOTIDE SEQUENCE [LARGE SCALE GENOMIC DNA]</scope>
    <source>
        <strain evidence="6 7">HH</strain>
    </source>
</reference>